<evidence type="ECO:0000313" key="3">
    <source>
        <dbReference type="Proteomes" id="UP000219435"/>
    </source>
</evidence>
<sequence length="249" mass="25200">MSRGVPFSAVLRSEWTRLSSLRSTWWATAVFVVVVGAAGALAAAGTDTAERAEVAVQTALIGFGFGQLALLVIGVLAVTAELASGSALATLVAVPRRTRLLLARTVVVAAWCLLLGIALAAACLLAARTLTAVPGGVDPTDPEVLRTLGLQVGAAALVGVLGVGLGAVLRSTAGAVGLGTALVFVLPPVLALSGPRWAERLSAALPMLRVGQDAFFSVPTSWPVGMGVVAAWAAGAWVVGAVLHERRDV</sequence>
<name>A0A285UYB0_9ACTN</name>
<organism evidence="2 3">
    <name type="scientific">Blastococcus aggregatus</name>
    <dbReference type="NCBI Taxonomy" id="38502"/>
    <lineage>
        <taxon>Bacteria</taxon>
        <taxon>Bacillati</taxon>
        <taxon>Actinomycetota</taxon>
        <taxon>Actinomycetes</taxon>
        <taxon>Geodermatophilales</taxon>
        <taxon>Geodermatophilaceae</taxon>
        <taxon>Blastococcus</taxon>
    </lineage>
</organism>
<protein>
    <recommendedName>
        <fullName evidence="4">ABC-2 family transporter protein</fullName>
    </recommendedName>
</protein>
<keyword evidence="1" id="KW-1133">Transmembrane helix</keyword>
<evidence type="ECO:0000256" key="1">
    <source>
        <dbReference type="SAM" id="Phobius"/>
    </source>
</evidence>
<reference evidence="3" key="1">
    <citation type="submission" date="2017-08" db="EMBL/GenBank/DDBJ databases">
        <authorList>
            <person name="Varghese N."/>
            <person name="Submissions S."/>
        </authorList>
    </citation>
    <scope>NUCLEOTIDE SEQUENCE [LARGE SCALE GENOMIC DNA]</scope>
    <source>
        <strain evidence="3">DSM 4725</strain>
    </source>
</reference>
<dbReference type="Proteomes" id="UP000219435">
    <property type="component" value="Unassembled WGS sequence"/>
</dbReference>
<dbReference type="EMBL" id="OBQI01000001">
    <property type="protein sequence ID" value="SOC46885.1"/>
    <property type="molecule type" value="Genomic_DNA"/>
</dbReference>
<feature type="transmembrane region" description="Helical" evidence="1">
    <location>
        <begin position="222"/>
        <end position="243"/>
    </location>
</feature>
<feature type="transmembrane region" description="Helical" evidence="1">
    <location>
        <begin position="106"/>
        <end position="128"/>
    </location>
</feature>
<feature type="transmembrane region" description="Helical" evidence="1">
    <location>
        <begin position="176"/>
        <end position="198"/>
    </location>
</feature>
<feature type="transmembrane region" description="Helical" evidence="1">
    <location>
        <begin position="25"/>
        <end position="45"/>
    </location>
</feature>
<evidence type="ECO:0000313" key="2">
    <source>
        <dbReference type="EMBL" id="SOC46885.1"/>
    </source>
</evidence>
<accession>A0A285UYB0</accession>
<dbReference type="OrthoDB" id="3432393at2"/>
<feature type="transmembrane region" description="Helical" evidence="1">
    <location>
        <begin position="148"/>
        <end position="169"/>
    </location>
</feature>
<feature type="transmembrane region" description="Helical" evidence="1">
    <location>
        <begin position="65"/>
        <end position="94"/>
    </location>
</feature>
<dbReference type="RefSeq" id="WP_097193431.1">
    <property type="nucleotide sequence ID" value="NZ_OBQI01000001.1"/>
</dbReference>
<dbReference type="GO" id="GO:0005886">
    <property type="term" value="C:plasma membrane"/>
    <property type="evidence" value="ECO:0007669"/>
    <property type="project" value="UniProtKB-SubCell"/>
</dbReference>
<dbReference type="AlphaFoldDB" id="A0A285UYB0"/>
<proteinExistence type="predicted"/>
<evidence type="ECO:0008006" key="4">
    <source>
        <dbReference type="Google" id="ProtNLM"/>
    </source>
</evidence>
<keyword evidence="3" id="KW-1185">Reference proteome</keyword>
<dbReference type="GO" id="GO:0140359">
    <property type="term" value="F:ABC-type transporter activity"/>
    <property type="evidence" value="ECO:0007669"/>
    <property type="project" value="InterPro"/>
</dbReference>
<keyword evidence="1" id="KW-0812">Transmembrane</keyword>
<gene>
    <name evidence="2" type="ORF">SAMN05660748_0507</name>
</gene>
<keyword evidence="1" id="KW-0472">Membrane</keyword>